<accession>A0A6C0CKE9</accession>
<feature type="region of interest" description="Disordered" evidence="1">
    <location>
        <begin position="797"/>
        <end position="819"/>
    </location>
</feature>
<dbReference type="AlphaFoldDB" id="A0A6C0CKE9"/>
<proteinExistence type="predicted"/>
<feature type="compositionally biased region" description="Basic and acidic residues" evidence="1">
    <location>
        <begin position="225"/>
        <end position="239"/>
    </location>
</feature>
<feature type="compositionally biased region" description="Basic and acidic residues" evidence="1">
    <location>
        <begin position="313"/>
        <end position="348"/>
    </location>
</feature>
<feature type="compositionally biased region" description="Basic residues" evidence="1">
    <location>
        <begin position="799"/>
        <end position="809"/>
    </location>
</feature>
<feature type="compositionally biased region" description="Pro residues" evidence="1">
    <location>
        <begin position="508"/>
        <end position="518"/>
    </location>
</feature>
<organism evidence="2">
    <name type="scientific">viral metagenome</name>
    <dbReference type="NCBI Taxonomy" id="1070528"/>
    <lineage>
        <taxon>unclassified sequences</taxon>
        <taxon>metagenomes</taxon>
        <taxon>organismal metagenomes</taxon>
    </lineage>
</organism>
<name>A0A6C0CKE9_9ZZZZ</name>
<feature type="region of interest" description="Disordered" evidence="1">
    <location>
        <begin position="283"/>
        <end position="392"/>
    </location>
</feature>
<feature type="compositionally biased region" description="Pro residues" evidence="1">
    <location>
        <begin position="141"/>
        <end position="154"/>
    </location>
</feature>
<dbReference type="PANTHER" id="PTHR48125:SF12">
    <property type="entry name" value="AT HOOK TRANSCRIPTION FACTOR FAMILY-RELATED"/>
    <property type="match status" value="1"/>
</dbReference>
<dbReference type="EMBL" id="MN739449">
    <property type="protein sequence ID" value="QHT05078.1"/>
    <property type="molecule type" value="Genomic_DNA"/>
</dbReference>
<sequence length="1010" mass="116464">MSADDLIKAYESRLRDWNGIDDIKLIDDEEKKLNAAYRTKRKRDQLDKEYNSFRRKFFDDNKAQTPSRLRRELDDAYNEKQFENVRKRKSQARVVPQQPPALPPRPVRKVSVKISSVPQKPLAPPRESPQPPRERKVPAKTPVPPAHMKPPTPLPRDRNMPAEIHVPQQPPAPPAPPPRNVSAKTPPALPPRPNDFLHDLRKKFPKLTPKTRTLFLGKVLREKKRQHDPPRKVSKHNDRTPANASPPVPKPPVQKSAMGTIPEHNVESKPTGLVAWVKGLLKKNDAPKSTGNPQQKSTGNAAQISTGVPRSAEASKLDPPEMSAKREPMFQDKKISRARSTDRIKTELPPRASNRRRHSDMSKKKFGSASTKRFQEQVARRSSKHSGTEMPKKATLDVQDNFDEMNMYVRSIIVAREFYLKQTSYGLYSMEQNIIKELKSRQEELKLPDNSNPISEDKAKTDRRYMEFFRSHLTWAKKYRGIPNMMDLVEEGQKIEAQKQIPKGTPTPEIPPPAPPGRTPNEHQEDFDKVESEDAYIQHIYNAFIARPDYKHIVEDIKRIVSDIYSRGWQSFCTTENSQGVVQIAELENKLHTNSKVRKHRLFKNTLDLKDDIRYAEYCNLLTQEYATTDAFIGNRVGVNYDEYKRDQPPSVNSIGTFEKPFGQINGTFRNKHLDNHIKYDADIFVFNEDEKHIPPYLTKLIEDQILAYNNISQTLSKQHINVPPTPIFFAMLEKNEYKISLWGYDVARIKKPKSVPRERNSKTRRRMDSTTLQTLERNDGPQSLAHSAETLSAETLQAHRRGQTKRRTPVPQLQETSQETQEYIKNMQREVPVTREPAPETKSEFPRFIIESYTLEQLKCIDAARLNRELDIIKGYPGSTQEEEFKKLYPDFKALYEAFKSKSCLKKAYFDPLIDALIPDKQKKYAALQMKFPKLSGFTMKQLECLDEQKYKDYDNDHDDHKFNLKRPDFPTLYPLIGNGSCHKKAARVHQRALDAINKVAAGRIPVEP</sequence>
<feature type="compositionally biased region" description="Pro residues" evidence="1">
    <location>
        <begin position="168"/>
        <end position="179"/>
    </location>
</feature>
<feature type="compositionally biased region" description="Polar residues" evidence="1">
    <location>
        <begin position="770"/>
        <end position="785"/>
    </location>
</feature>
<evidence type="ECO:0000313" key="2">
    <source>
        <dbReference type="EMBL" id="QHT05078.1"/>
    </source>
</evidence>
<feature type="compositionally biased region" description="Pro residues" evidence="1">
    <location>
        <begin position="121"/>
        <end position="131"/>
    </location>
</feature>
<dbReference type="PANTHER" id="PTHR48125">
    <property type="entry name" value="LP07818P1"/>
    <property type="match status" value="1"/>
</dbReference>
<feature type="compositionally biased region" description="Basic and acidic residues" evidence="1">
    <location>
        <begin position="69"/>
        <end position="85"/>
    </location>
</feature>
<feature type="region of interest" description="Disordered" evidence="1">
    <location>
        <begin position="754"/>
        <end position="785"/>
    </location>
</feature>
<protein>
    <submittedName>
        <fullName evidence="2">Uncharacterized protein</fullName>
    </submittedName>
</protein>
<feature type="region of interest" description="Disordered" evidence="1">
    <location>
        <begin position="498"/>
        <end position="526"/>
    </location>
</feature>
<feature type="compositionally biased region" description="Polar residues" evidence="1">
    <location>
        <begin position="287"/>
        <end position="308"/>
    </location>
</feature>
<evidence type="ECO:0000256" key="1">
    <source>
        <dbReference type="SAM" id="MobiDB-lite"/>
    </source>
</evidence>
<reference evidence="2" key="1">
    <citation type="journal article" date="2020" name="Nature">
        <title>Giant virus diversity and host interactions through global metagenomics.</title>
        <authorList>
            <person name="Schulz F."/>
            <person name="Roux S."/>
            <person name="Paez-Espino D."/>
            <person name="Jungbluth S."/>
            <person name="Walsh D.A."/>
            <person name="Denef V.J."/>
            <person name="McMahon K.D."/>
            <person name="Konstantinidis K.T."/>
            <person name="Eloe-Fadrosh E.A."/>
            <person name="Kyrpides N.C."/>
            <person name="Woyke T."/>
        </authorList>
    </citation>
    <scope>NUCLEOTIDE SEQUENCE</scope>
    <source>
        <strain evidence="2">GVMAG-M-3300021354-14</strain>
    </source>
</reference>
<feature type="region of interest" description="Disordered" evidence="1">
    <location>
        <begin position="57"/>
        <end position="270"/>
    </location>
</feature>